<dbReference type="CDD" id="cd06261">
    <property type="entry name" value="TM_PBP2"/>
    <property type="match status" value="1"/>
</dbReference>
<dbReference type="Gene3D" id="1.10.3720.10">
    <property type="entry name" value="MetI-like"/>
    <property type="match status" value="1"/>
</dbReference>
<organism evidence="9 10">
    <name type="scientific">Asanoa siamensis</name>
    <dbReference type="NCBI Taxonomy" id="926357"/>
    <lineage>
        <taxon>Bacteria</taxon>
        <taxon>Bacillati</taxon>
        <taxon>Actinomycetota</taxon>
        <taxon>Actinomycetes</taxon>
        <taxon>Micromonosporales</taxon>
        <taxon>Micromonosporaceae</taxon>
        <taxon>Asanoa</taxon>
    </lineage>
</organism>
<comment type="caution">
    <text evidence="9">The sequence shown here is derived from an EMBL/GenBank/DDBJ whole genome shotgun (WGS) entry which is preliminary data.</text>
</comment>
<evidence type="ECO:0000256" key="2">
    <source>
        <dbReference type="ARBA" id="ARBA00022448"/>
    </source>
</evidence>
<keyword evidence="10" id="KW-1185">Reference proteome</keyword>
<evidence type="ECO:0000256" key="4">
    <source>
        <dbReference type="ARBA" id="ARBA00022692"/>
    </source>
</evidence>
<dbReference type="InterPro" id="IPR051393">
    <property type="entry name" value="ABC_transporter_permease"/>
</dbReference>
<evidence type="ECO:0000313" key="9">
    <source>
        <dbReference type="EMBL" id="GIF77710.1"/>
    </source>
</evidence>
<feature type="transmembrane region" description="Helical" evidence="7">
    <location>
        <begin position="227"/>
        <end position="248"/>
    </location>
</feature>
<dbReference type="RefSeq" id="WP_203718565.1">
    <property type="nucleotide sequence ID" value="NZ_BONE01000100.1"/>
</dbReference>
<dbReference type="PROSITE" id="PS50928">
    <property type="entry name" value="ABC_TM1"/>
    <property type="match status" value="1"/>
</dbReference>
<keyword evidence="3" id="KW-1003">Cell membrane</keyword>
<feature type="transmembrane region" description="Helical" evidence="7">
    <location>
        <begin position="31"/>
        <end position="55"/>
    </location>
</feature>
<gene>
    <name evidence="9" type="ORF">Asi02nite_72280</name>
</gene>
<dbReference type="InterPro" id="IPR035906">
    <property type="entry name" value="MetI-like_sf"/>
</dbReference>
<keyword evidence="4 7" id="KW-0812">Transmembrane</keyword>
<dbReference type="EMBL" id="BONE01000100">
    <property type="protein sequence ID" value="GIF77710.1"/>
    <property type="molecule type" value="Genomic_DNA"/>
</dbReference>
<dbReference type="PANTHER" id="PTHR30193">
    <property type="entry name" value="ABC TRANSPORTER PERMEASE PROTEIN"/>
    <property type="match status" value="1"/>
</dbReference>
<evidence type="ECO:0000256" key="6">
    <source>
        <dbReference type="ARBA" id="ARBA00023136"/>
    </source>
</evidence>
<feature type="transmembrane region" description="Helical" evidence="7">
    <location>
        <begin position="125"/>
        <end position="146"/>
    </location>
</feature>
<dbReference type="SUPFAM" id="SSF161098">
    <property type="entry name" value="MetI-like"/>
    <property type="match status" value="1"/>
</dbReference>
<evidence type="ECO:0000313" key="10">
    <source>
        <dbReference type="Proteomes" id="UP000604117"/>
    </source>
</evidence>
<feature type="domain" description="ABC transmembrane type-1" evidence="8">
    <location>
        <begin position="88"/>
        <end position="304"/>
    </location>
</feature>
<evidence type="ECO:0000256" key="3">
    <source>
        <dbReference type="ARBA" id="ARBA00022475"/>
    </source>
</evidence>
<name>A0ABQ4D2I1_9ACTN</name>
<dbReference type="PANTHER" id="PTHR30193:SF37">
    <property type="entry name" value="INNER MEMBRANE ABC TRANSPORTER PERMEASE PROTEIN YCJO"/>
    <property type="match status" value="1"/>
</dbReference>
<evidence type="ECO:0000256" key="7">
    <source>
        <dbReference type="RuleBase" id="RU363032"/>
    </source>
</evidence>
<dbReference type="InterPro" id="IPR000515">
    <property type="entry name" value="MetI-like"/>
</dbReference>
<comment type="similarity">
    <text evidence="7">Belongs to the binding-protein-dependent transport system permease family.</text>
</comment>
<feature type="transmembrane region" description="Helical" evidence="7">
    <location>
        <begin position="288"/>
        <end position="307"/>
    </location>
</feature>
<sequence>MTQLVTERPVDERPSSRRGLLHRLDVKGSPYLYIAPFFLLFLAFGVFPLIFTAWVSMHEWSLLEEEHTWIGFGNYSALWADPAFWNALWNTVSIWVLSTVPQLLMALVLAHILNQRLRGQTFWRMSALIPNITSVAAVAIIFSQLFGRDYGLINWVLGLFGVDKVDWTANSWSSHLAVSLMIIWRWTGYNALIYLAAMQAVPKELYDSASLDGASSFQQLRKITVPAIRPTIIFTVIISSIGGMQVLAEPLLFGGNGLTGGSDRQFQTLALYLYEVAFGRFDFGYASASSWVMFLIIVIVAAINFALTSRLRRS</sequence>
<dbReference type="Pfam" id="PF00528">
    <property type="entry name" value="BPD_transp_1"/>
    <property type="match status" value="1"/>
</dbReference>
<keyword evidence="6 7" id="KW-0472">Membrane</keyword>
<keyword evidence="5 7" id="KW-1133">Transmembrane helix</keyword>
<feature type="transmembrane region" description="Helical" evidence="7">
    <location>
        <begin position="176"/>
        <end position="197"/>
    </location>
</feature>
<proteinExistence type="inferred from homology"/>
<reference evidence="9 10" key="1">
    <citation type="submission" date="2021-01" db="EMBL/GenBank/DDBJ databases">
        <title>Whole genome shotgun sequence of Asanoa siamensis NBRC 107932.</title>
        <authorList>
            <person name="Komaki H."/>
            <person name="Tamura T."/>
        </authorList>
    </citation>
    <scope>NUCLEOTIDE SEQUENCE [LARGE SCALE GENOMIC DNA]</scope>
    <source>
        <strain evidence="9 10">NBRC 107932</strain>
    </source>
</reference>
<feature type="transmembrane region" description="Helical" evidence="7">
    <location>
        <begin position="92"/>
        <end position="113"/>
    </location>
</feature>
<comment type="subcellular location">
    <subcellularLocation>
        <location evidence="1 7">Cell membrane</location>
        <topology evidence="1 7">Multi-pass membrane protein</topology>
    </subcellularLocation>
</comment>
<evidence type="ECO:0000256" key="1">
    <source>
        <dbReference type="ARBA" id="ARBA00004651"/>
    </source>
</evidence>
<accession>A0ABQ4D2I1</accession>
<dbReference type="Proteomes" id="UP000604117">
    <property type="component" value="Unassembled WGS sequence"/>
</dbReference>
<evidence type="ECO:0000256" key="5">
    <source>
        <dbReference type="ARBA" id="ARBA00022989"/>
    </source>
</evidence>
<protein>
    <submittedName>
        <fullName evidence="9">ABC transporter permease</fullName>
    </submittedName>
</protein>
<keyword evidence="2 7" id="KW-0813">Transport</keyword>
<evidence type="ECO:0000259" key="8">
    <source>
        <dbReference type="PROSITE" id="PS50928"/>
    </source>
</evidence>